<protein>
    <submittedName>
        <fullName evidence="2">Uncharacterized protein</fullName>
    </submittedName>
</protein>
<reference evidence="2" key="2">
    <citation type="submission" date="2020-11" db="EMBL/GenBank/DDBJ databases">
        <authorList>
            <person name="McCartney M.A."/>
            <person name="Auch B."/>
            <person name="Kono T."/>
            <person name="Mallez S."/>
            <person name="Becker A."/>
            <person name="Gohl D.M."/>
            <person name="Silverstein K.A.T."/>
            <person name="Koren S."/>
            <person name="Bechman K.B."/>
            <person name="Herman A."/>
            <person name="Abrahante J.E."/>
            <person name="Garbe J."/>
        </authorList>
    </citation>
    <scope>NUCLEOTIDE SEQUENCE</scope>
    <source>
        <strain evidence="2">Duluth1</strain>
        <tissue evidence="2">Whole animal</tissue>
    </source>
</reference>
<sequence length="103" mass="11362">MGITDQPTVLRQSTNPVDPNSLVEVIDMETSAEDQDEEEYITTYSHQRPMINHVQPDSCMSNVLPPTSSSLAFTTPINNVGTARNRTPHLSSISDPYTSQISI</sequence>
<keyword evidence="3" id="KW-1185">Reference proteome</keyword>
<evidence type="ECO:0000313" key="3">
    <source>
        <dbReference type="Proteomes" id="UP000828390"/>
    </source>
</evidence>
<organism evidence="2 3">
    <name type="scientific">Dreissena polymorpha</name>
    <name type="common">Zebra mussel</name>
    <name type="synonym">Mytilus polymorpha</name>
    <dbReference type="NCBI Taxonomy" id="45954"/>
    <lineage>
        <taxon>Eukaryota</taxon>
        <taxon>Metazoa</taxon>
        <taxon>Spiralia</taxon>
        <taxon>Lophotrochozoa</taxon>
        <taxon>Mollusca</taxon>
        <taxon>Bivalvia</taxon>
        <taxon>Autobranchia</taxon>
        <taxon>Heteroconchia</taxon>
        <taxon>Euheterodonta</taxon>
        <taxon>Imparidentia</taxon>
        <taxon>Neoheterodontei</taxon>
        <taxon>Myida</taxon>
        <taxon>Dreissenoidea</taxon>
        <taxon>Dreissenidae</taxon>
        <taxon>Dreissena</taxon>
    </lineage>
</organism>
<accession>A0A9D4JW76</accession>
<dbReference type="EMBL" id="JAIWYP010000005">
    <property type="protein sequence ID" value="KAH3825214.1"/>
    <property type="molecule type" value="Genomic_DNA"/>
</dbReference>
<gene>
    <name evidence="2" type="ORF">DPMN_127088</name>
</gene>
<comment type="caution">
    <text evidence="2">The sequence shown here is derived from an EMBL/GenBank/DDBJ whole genome shotgun (WGS) entry which is preliminary data.</text>
</comment>
<dbReference type="Proteomes" id="UP000828390">
    <property type="component" value="Unassembled WGS sequence"/>
</dbReference>
<dbReference type="AlphaFoldDB" id="A0A9D4JW76"/>
<feature type="region of interest" description="Disordered" evidence="1">
    <location>
        <begin position="81"/>
        <end position="103"/>
    </location>
</feature>
<evidence type="ECO:0000256" key="1">
    <source>
        <dbReference type="SAM" id="MobiDB-lite"/>
    </source>
</evidence>
<proteinExistence type="predicted"/>
<reference evidence="2" key="1">
    <citation type="journal article" date="2019" name="bioRxiv">
        <title>The Genome of the Zebra Mussel, Dreissena polymorpha: A Resource for Invasive Species Research.</title>
        <authorList>
            <person name="McCartney M.A."/>
            <person name="Auch B."/>
            <person name="Kono T."/>
            <person name="Mallez S."/>
            <person name="Zhang Y."/>
            <person name="Obille A."/>
            <person name="Becker A."/>
            <person name="Abrahante J.E."/>
            <person name="Garbe J."/>
            <person name="Badalamenti J.P."/>
            <person name="Herman A."/>
            <person name="Mangelson H."/>
            <person name="Liachko I."/>
            <person name="Sullivan S."/>
            <person name="Sone E.D."/>
            <person name="Koren S."/>
            <person name="Silverstein K.A.T."/>
            <person name="Beckman K.B."/>
            <person name="Gohl D.M."/>
        </authorList>
    </citation>
    <scope>NUCLEOTIDE SEQUENCE</scope>
    <source>
        <strain evidence="2">Duluth1</strain>
        <tissue evidence="2">Whole animal</tissue>
    </source>
</reference>
<name>A0A9D4JW76_DREPO</name>
<evidence type="ECO:0000313" key="2">
    <source>
        <dbReference type="EMBL" id="KAH3825214.1"/>
    </source>
</evidence>